<evidence type="ECO:0000313" key="2">
    <source>
        <dbReference type="EMBL" id="KIJ92842.1"/>
    </source>
</evidence>
<sequence>MESIKADGELAAEVVVLLGKELKVARKRIQELEEKQRAEGAETAMRILKKCAEDERVEMERYRLLANQCKKEPGDKP</sequence>
<feature type="coiled-coil region" evidence="1">
    <location>
        <begin position="15"/>
        <end position="72"/>
    </location>
</feature>
<name>A0A0C9X925_9AGAR</name>
<dbReference type="AlphaFoldDB" id="A0A0C9X925"/>
<reference evidence="2 3" key="1">
    <citation type="submission" date="2014-04" db="EMBL/GenBank/DDBJ databases">
        <authorList>
            <consortium name="DOE Joint Genome Institute"/>
            <person name="Kuo A."/>
            <person name="Kohler A."/>
            <person name="Nagy L.G."/>
            <person name="Floudas D."/>
            <person name="Copeland A."/>
            <person name="Barry K.W."/>
            <person name="Cichocki N."/>
            <person name="Veneault-Fourrey C."/>
            <person name="LaButti K."/>
            <person name="Lindquist E.A."/>
            <person name="Lipzen A."/>
            <person name="Lundell T."/>
            <person name="Morin E."/>
            <person name="Murat C."/>
            <person name="Sun H."/>
            <person name="Tunlid A."/>
            <person name="Henrissat B."/>
            <person name="Grigoriev I.V."/>
            <person name="Hibbett D.S."/>
            <person name="Martin F."/>
            <person name="Nordberg H.P."/>
            <person name="Cantor M.N."/>
            <person name="Hua S.X."/>
        </authorList>
    </citation>
    <scope>NUCLEOTIDE SEQUENCE [LARGE SCALE GENOMIC DNA]</scope>
    <source>
        <strain evidence="2 3">LaAM-08-1</strain>
    </source>
</reference>
<dbReference type="Proteomes" id="UP000054477">
    <property type="component" value="Unassembled WGS sequence"/>
</dbReference>
<keyword evidence="1" id="KW-0175">Coiled coil</keyword>
<keyword evidence="3" id="KW-1185">Reference proteome</keyword>
<accession>A0A0C9X925</accession>
<evidence type="ECO:0000256" key="1">
    <source>
        <dbReference type="SAM" id="Coils"/>
    </source>
</evidence>
<organism evidence="2 3">
    <name type="scientific">Laccaria amethystina LaAM-08-1</name>
    <dbReference type="NCBI Taxonomy" id="1095629"/>
    <lineage>
        <taxon>Eukaryota</taxon>
        <taxon>Fungi</taxon>
        <taxon>Dikarya</taxon>
        <taxon>Basidiomycota</taxon>
        <taxon>Agaricomycotina</taxon>
        <taxon>Agaricomycetes</taxon>
        <taxon>Agaricomycetidae</taxon>
        <taxon>Agaricales</taxon>
        <taxon>Agaricineae</taxon>
        <taxon>Hydnangiaceae</taxon>
        <taxon>Laccaria</taxon>
    </lineage>
</organism>
<protein>
    <submittedName>
        <fullName evidence="2">Uncharacterized protein</fullName>
    </submittedName>
</protein>
<dbReference type="HOGENOM" id="CLU_2638436_0_0_1"/>
<reference evidence="3" key="2">
    <citation type="submission" date="2015-01" db="EMBL/GenBank/DDBJ databases">
        <title>Evolutionary Origins and Diversification of the Mycorrhizal Mutualists.</title>
        <authorList>
            <consortium name="DOE Joint Genome Institute"/>
            <consortium name="Mycorrhizal Genomics Consortium"/>
            <person name="Kohler A."/>
            <person name="Kuo A."/>
            <person name="Nagy L.G."/>
            <person name="Floudas D."/>
            <person name="Copeland A."/>
            <person name="Barry K.W."/>
            <person name="Cichocki N."/>
            <person name="Veneault-Fourrey C."/>
            <person name="LaButti K."/>
            <person name="Lindquist E.A."/>
            <person name="Lipzen A."/>
            <person name="Lundell T."/>
            <person name="Morin E."/>
            <person name="Murat C."/>
            <person name="Riley R."/>
            <person name="Ohm R."/>
            <person name="Sun H."/>
            <person name="Tunlid A."/>
            <person name="Henrissat B."/>
            <person name="Grigoriev I.V."/>
            <person name="Hibbett D.S."/>
            <person name="Martin F."/>
        </authorList>
    </citation>
    <scope>NUCLEOTIDE SEQUENCE [LARGE SCALE GENOMIC DNA]</scope>
    <source>
        <strain evidence="3">LaAM-08-1</strain>
    </source>
</reference>
<gene>
    <name evidence="2" type="ORF">K443DRAFT_13287</name>
</gene>
<dbReference type="EMBL" id="KN838880">
    <property type="protein sequence ID" value="KIJ92842.1"/>
    <property type="molecule type" value="Genomic_DNA"/>
</dbReference>
<proteinExistence type="predicted"/>
<evidence type="ECO:0000313" key="3">
    <source>
        <dbReference type="Proteomes" id="UP000054477"/>
    </source>
</evidence>